<name>A0A7G9U8M8_GVPB</name>
<organism evidence="1">
    <name type="scientific">Pieris brassicae granulosis virus</name>
    <name type="common">PbGV</name>
    <name type="synonym">Pieris brassicae granulovirus</name>
    <dbReference type="NCBI Taxonomy" id="10465"/>
    <lineage>
        <taxon>Viruses</taxon>
        <taxon>Viruses incertae sedis</taxon>
        <taxon>Naldaviricetes</taxon>
        <taxon>Lefavirales</taxon>
        <taxon>Baculoviridae</taxon>
        <taxon>Betabaculovirus</taxon>
        <taxon>Betabaculovirus arrapae</taxon>
    </lineage>
</organism>
<sequence length="301" mass="34600">MIIEPQVEYCKHIKKMDQLNWNTVANMINMYRTNNTAKLNPDQIACINLVRDIFIKADPLPVNVAKRFANDQELIEYYANLEKKYSGLIKLNGAHGIFDKSFVISPIMKAYAEKFYKRRLNLAASHLSDVFKQQMANAVTQSKPLPLLNSDTSNEYLLMLYQKVDIAPNVQQSIELKNNERLNMCFEILNGVVEDVLFGAHNSYYINTCLCPKLKTAVHRFRNNITYLLNSPLNVSTNIFSLIENKAVQNGQPTNIDYSQMEIVPKSNIPLKHHLSELAFENEALRRAKIQELNIKYTDLP</sequence>
<organismHost>
    <name type="scientific">Pieris brassicae</name>
    <name type="common">White butterfly</name>
    <name type="synonym">Large white butterfly</name>
    <dbReference type="NCBI Taxonomy" id="7116"/>
</organismHost>
<evidence type="ECO:0000313" key="1">
    <source>
        <dbReference type="EMBL" id="QNN89459.1"/>
    </source>
</evidence>
<dbReference type="GO" id="GO:0005198">
    <property type="term" value="F:structural molecule activity"/>
    <property type="evidence" value="ECO:0007669"/>
    <property type="project" value="InterPro"/>
</dbReference>
<reference evidence="1" key="1">
    <citation type="submission" date="2019-11" db="EMBL/GenBank/DDBJ databases">
        <title>Studies on the baculoviruses infecting the caterpillars, Spilarctia obliqua Walker (Erebidae) and Pieris brassicae Linn. (Pieridae) (Insecta: Lepidoptera).</title>
        <authorList>
            <person name="Paul S."/>
            <person name="Arumugaperumal A."/>
            <person name="Sathiya Balasingh Thangapandi E.J.J."/>
            <person name="Sarjubala Devi H."/>
            <person name="Johnson T."/>
            <person name="Maisnam S."/>
            <person name="Krishnavel S."/>
            <person name="Soman Syamala S."/>
            <person name="Ramamoorthy S."/>
            <person name="Karthikeyan R."/>
            <person name="Subburaman C."/>
            <person name="Jeyaprakash R."/>
            <person name="Azhaguchamy M."/>
            <person name="Ramaiyer V."/>
            <person name="Sivasubramaniam S."/>
        </authorList>
    </citation>
    <scope>NUCLEOTIDE SEQUENCE</scope>
    <source>
        <strain evidence="1">Manipur</strain>
    </source>
</reference>
<dbReference type="InterPro" id="IPR006790">
    <property type="entry name" value="Baculovirus_Gp41"/>
</dbReference>
<dbReference type="EMBL" id="MN750560">
    <property type="protein sequence ID" value="QNN89459.1"/>
    <property type="molecule type" value="Genomic_DNA"/>
</dbReference>
<accession>A0A7G9U8M8</accession>
<proteinExistence type="predicted"/>
<dbReference type="GO" id="GO:0044423">
    <property type="term" value="C:virion component"/>
    <property type="evidence" value="ECO:0007669"/>
    <property type="project" value="InterPro"/>
</dbReference>
<protein>
    <submittedName>
        <fullName evidence="1">Structural glycoprotein p40/gp41</fullName>
    </submittedName>
</protein>
<dbReference type="Pfam" id="PF04700">
    <property type="entry name" value="Baculo_gp41"/>
    <property type="match status" value="1"/>
</dbReference>